<protein>
    <submittedName>
        <fullName evidence="4">Sugar ABC transporter ATP-binding protein</fullName>
    </submittedName>
</protein>
<organism evidence="4 5">
    <name type="scientific">Aerophobetes bacterium</name>
    <dbReference type="NCBI Taxonomy" id="2030807"/>
    <lineage>
        <taxon>Bacteria</taxon>
        <taxon>Candidatus Aerophobota</taxon>
    </lineage>
</organism>
<evidence type="ECO:0000313" key="5">
    <source>
        <dbReference type="Proteomes" id="UP000320679"/>
    </source>
</evidence>
<reference evidence="4 5" key="1">
    <citation type="submission" date="2019-03" db="EMBL/GenBank/DDBJ databases">
        <title>Metabolic potential of uncultured bacteria and archaea associated with petroleum seepage in deep-sea sediments.</title>
        <authorList>
            <person name="Dong X."/>
            <person name="Hubert C."/>
        </authorList>
    </citation>
    <scope>NUCLEOTIDE SEQUENCE [LARGE SCALE GENOMIC DNA]</scope>
    <source>
        <strain evidence="4">E29_bin78</strain>
    </source>
</reference>
<feature type="domain" description="ABC transporter" evidence="3">
    <location>
        <begin position="7"/>
        <end position="250"/>
    </location>
</feature>
<dbReference type="InterPro" id="IPR003439">
    <property type="entry name" value="ABC_transporter-like_ATP-bd"/>
</dbReference>
<sequence>MREEPLVKMVNISKSFGGLKALDGVNFEVYRGEVLGLVGDNGAGKSTLIKILTGAYLPDEGEIFIDGKRVHFRNPKDAERVGIAAIYQDLALVPTLDAPANMFLGRELKKPILGRVIRLLDRTRMLQETREVLKQRLRMEISDLSRPVHVLSGGQQQAVAIARALHARAKILIMDEPTSALGAKGREELFRLINQLKAEGVSIIIISHNLVHVFAVSERIIILRNGRRVGDRITSESDRKEIVHLIVGGEDVE</sequence>
<accession>A0A523USD7</accession>
<dbReference type="SUPFAM" id="SSF52540">
    <property type="entry name" value="P-loop containing nucleoside triphosphate hydrolases"/>
    <property type="match status" value="1"/>
</dbReference>
<keyword evidence="2 4" id="KW-0067">ATP-binding</keyword>
<evidence type="ECO:0000259" key="3">
    <source>
        <dbReference type="PROSITE" id="PS50893"/>
    </source>
</evidence>
<dbReference type="Proteomes" id="UP000320679">
    <property type="component" value="Unassembled WGS sequence"/>
</dbReference>
<dbReference type="InterPro" id="IPR003593">
    <property type="entry name" value="AAA+_ATPase"/>
</dbReference>
<dbReference type="PANTHER" id="PTHR43790">
    <property type="entry name" value="CARBOHYDRATE TRANSPORT ATP-BINDING PROTEIN MG119-RELATED"/>
    <property type="match status" value="1"/>
</dbReference>
<dbReference type="CDD" id="cd03216">
    <property type="entry name" value="ABC_Carb_Monos_I"/>
    <property type="match status" value="1"/>
</dbReference>
<dbReference type="Pfam" id="PF00005">
    <property type="entry name" value="ABC_tran"/>
    <property type="match status" value="1"/>
</dbReference>
<dbReference type="AlphaFoldDB" id="A0A523USD7"/>
<dbReference type="EMBL" id="SOJK01000171">
    <property type="protein sequence ID" value="TET45299.1"/>
    <property type="molecule type" value="Genomic_DNA"/>
</dbReference>
<keyword evidence="1" id="KW-0547">Nucleotide-binding</keyword>
<dbReference type="SMART" id="SM00382">
    <property type="entry name" value="AAA"/>
    <property type="match status" value="1"/>
</dbReference>
<dbReference type="PANTHER" id="PTHR43790:SF8">
    <property type="entry name" value="SUGAR ABC TRANSPORTER ATP-BINDING PROTEIN"/>
    <property type="match status" value="1"/>
</dbReference>
<evidence type="ECO:0000313" key="4">
    <source>
        <dbReference type="EMBL" id="TET45299.1"/>
    </source>
</evidence>
<dbReference type="InterPro" id="IPR027417">
    <property type="entry name" value="P-loop_NTPase"/>
</dbReference>
<dbReference type="PROSITE" id="PS50893">
    <property type="entry name" value="ABC_TRANSPORTER_2"/>
    <property type="match status" value="1"/>
</dbReference>
<dbReference type="InterPro" id="IPR017871">
    <property type="entry name" value="ABC_transporter-like_CS"/>
</dbReference>
<name>A0A523USD7_UNCAE</name>
<gene>
    <name evidence="4" type="ORF">E3J59_03930</name>
</gene>
<dbReference type="GO" id="GO:0016887">
    <property type="term" value="F:ATP hydrolysis activity"/>
    <property type="evidence" value="ECO:0007669"/>
    <property type="project" value="InterPro"/>
</dbReference>
<comment type="caution">
    <text evidence="4">The sequence shown here is derived from an EMBL/GenBank/DDBJ whole genome shotgun (WGS) entry which is preliminary data.</text>
</comment>
<dbReference type="InterPro" id="IPR050107">
    <property type="entry name" value="ABC_carbohydrate_import_ATPase"/>
</dbReference>
<dbReference type="GO" id="GO:0005524">
    <property type="term" value="F:ATP binding"/>
    <property type="evidence" value="ECO:0007669"/>
    <property type="project" value="UniProtKB-KW"/>
</dbReference>
<dbReference type="Gene3D" id="3.40.50.300">
    <property type="entry name" value="P-loop containing nucleotide triphosphate hydrolases"/>
    <property type="match status" value="1"/>
</dbReference>
<evidence type="ECO:0000256" key="2">
    <source>
        <dbReference type="ARBA" id="ARBA00022840"/>
    </source>
</evidence>
<evidence type="ECO:0000256" key="1">
    <source>
        <dbReference type="ARBA" id="ARBA00022741"/>
    </source>
</evidence>
<dbReference type="PROSITE" id="PS00211">
    <property type="entry name" value="ABC_TRANSPORTER_1"/>
    <property type="match status" value="1"/>
</dbReference>
<proteinExistence type="predicted"/>